<evidence type="ECO:0008006" key="4">
    <source>
        <dbReference type="Google" id="ProtNLM"/>
    </source>
</evidence>
<dbReference type="Proteomes" id="UP001199469">
    <property type="component" value="Unassembled WGS sequence"/>
</dbReference>
<evidence type="ECO:0000313" key="3">
    <source>
        <dbReference type="Proteomes" id="UP001199469"/>
    </source>
</evidence>
<name>A0ABS8P2L8_9PSEU</name>
<organism evidence="2 3">
    <name type="scientific">Actinomycetospora endophytica</name>
    <dbReference type="NCBI Taxonomy" id="2291215"/>
    <lineage>
        <taxon>Bacteria</taxon>
        <taxon>Bacillati</taxon>
        <taxon>Actinomycetota</taxon>
        <taxon>Actinomycetes</taxon>
        <taxon>Pseudonocardiales</taxon>
        <taxon>Pseudonocardiaceae</taxon>
        <taxon>Actinomycetospora</taxon>
    </lineage>
</organism>
<sequence>MRTTRLSRRAIADAIATRASAMGLAGDWGGHSLRRGFATEAYARGNPELEIMRHGRWRAASTMRGYLEEGTRARITNPSSNLGT</sequence>
<protein>
    <recommendedName>
        <fullName evidence="4">Phage integrase family protein</fullName>
    </recommendedName>
</protein>
<dbReference type="Gene3D" id="1.10.443.10">
    <property type="entry name" value="Intergrase catalytic core"/>
    <property type="match status" value="1"/>
</dbReference>
<evidence type="ECO:0000256" key="1">
    <source>
        <dbReference type="ARBA" id="ARBA00023172"/>
    </source>
</evidence>
<dbReference type="RefSeq" id="WP_230729405.1">
    <property type="nucleotide sequence ID" value="NZ_JAJNDB010000001.1"/>
</dbReference>
<dbReference type="SUPFAM" id="SSF56349">
    <property type="entry name" value="DNA breaking-rejoining enzymes"/>
    <property type="match status" value="1"/>
</dbReference>
<reference evidence="2 3" key="1">
    <citation type="submission" date="2021-11" db="EMBL/GenBank/DDBJ databases">
        <title>Draft genome sequence of Actinomycetospora sp. SF1 isolated from the rhizosphere soil.</title>
        <authorList>
            <person name="Duangmal K."/>
            <person name="Chantavorakit T."/>
        </authorList>
    </citation>
    <scope>NUCLEOTIDE SEQUENCE [LARGE SCALE GENOMIC DNA]</scope>
    <source>
        <strain evidence="2 3">TBRC 5722</strain>
    </source>
</reference>
<keyword evidence="3" id="KW-1185">Reference proteome</keyword>
<dbReference type="EMBL" id="JAJNDB010000001">
    <property type="protein sequence ID" value="MCD2191810.1"/>
    <property type="molecule type" value="Genomic_DNA"/>
</dbReference>
<gene>
    <name evidence="2" type="ORF">LQ327_00190</name>
</gene>
<dbReference type="InterPro" id="IPR011010">
    <property type="entry name" value="DNA_brk_join_enz"/>
</dbReference>
<comment type="caution">
    <text evidence="2">The sequence shown here is derived from an EMBL/GenBank/DDBJ whole genome shotgun (WGS) entry which is preliminary data.</text>
</comment>
<proteinExistence type="predicted"/>
<keyword evidence="1" id="KW-0233">DNA recombination</keyword>
<accession>A0ABS8P2L8</accession>
<evidence type="ECO:0000313" key="2">
    <source>
        <dbReference type="EMBL" id="MCD2191810.1"/>
    </source>
</evidence>
<dbReference type="InterPro" id="IPR013762">
    <property type="entry name" value="Integrase-like_cat_sf"/>
</dbReference>